<keyword evidence="2" id="KW-1185">Reference proteome</keyword>
<dbReference type="EMBL" id="JAFBCV010000010">
    <property type="protein sequence ID" value="MBM7839959.1"/>
    <property type="molecule type" value="Genomic_DNA"/>
</dbReference>
<evidence type="ECO:0000313" key="1">
    <source>
        <dbReference type="EMBL" id="MBM7839959.1"/>
    </source>
</evidence>
<sequence length="55" mass="6707">MQAIGVLLMVGSFFLRNIHYIERFVRKESDEFQTIWFGDRDFCGWRYLDGIRLFI</sequence>
<evidence type="ECO:0000313" key="2">
    <source>
        <dbReference type="Proteomes" id="UP001179280"/>
    </source>
</evidence>
<protein>
    <submittedName>
        <fullName evidence="1">Uncharacterized protein</fullName>
    </submittedName>
</protein>
<dbReference type="Proteomes" id="UP001179280">
    <property type="component" value="Unassembled WGS sequence"/>
</dbReference>
<gene>
    <name evidence="1" type="ORF">JOC54_003239</name>
</gene>
<organism evidence="1 2">
    <name type="scientific">Shouchella xiaoxiensis</name>
    <dbReference type="NCBI Taxonomy" id="766895"/>
    <lineage>
        <taxon>Bacteria</taxon>
        <taxon>Bacillati</taxon>
        <taxon>Bacillota</taxon>
        <taxon>Bacilli</taxon>
        <taxon>Bacillales</taxon>
        <taxon>Bacillaceae</taxon>
        <taxon>Shouchella</taxon>
    </lineage>
</organism>
<proteinExistence type="predicted"/>
<accession>A0ABS2SWP5</accession>
<name>A0ABS2SWP5_9BACI</name>
<comment type="caution">
    <text evidence="1">The sequence shown here is derived from an EMBL/GenBank/DDBJ whole genome shotgun (WGS) entry which is preliminary data.</text>
</comment>
<reference evidence="1" key="1">
    <citation type="submission" date="2021-01" db="EMBL/GenBank/DDBJ databases">
        <title>Genomic Encyclopedia of Type Strains, Phase IV (KMG-IV): sequencing the most valuable type-strain genomes for metagenomic binning, comparative biology and taxonomic classification.</title>
        <authorList>
            <person name="Goeker M."/>
        </authorList>
    </citation>
    <scope>NUCLEOTIDE SEQUENCE</scope>
    <source>
        <strain evidence="1">DSM 21943</strain>
    </source>
</reference>